<name>A0A6J4NA21_9CYAN</name>
<reference evidence="2" key="1">
    <citation type="submission" date="2020-02" db="EMBL/GenBank/DDBJ databases">
        <authorList>
            <person name="Meier V. D."/>
        </authorList>
    </citation>
    <scope>NUCLEOTIDE SEQUENCE</scope>
    <source>
        <strain evidence="2">AVDCRST_MAG84</strain>
    </source>
</reference>
<proteinExistence type="predicted"/>
<gene>
    <name evidence="2" type="ORF">AVDCRST_MAG84-5122</name>
</gene>
<feature type="domain" description="Transposase Helix-turn-helix" evidence="1">
    <location>
        <begin position="46"/>
        <end position="95"/>
    </location>
</feature>
<dbReference type="Pfam" id="PF13613">
    <property type="entry name" value="HTH_Tnp_4"/>
    <property type="match status" value="1"/>
</dbReference>
<protein>
    <recommendedName>
        <fullName evidence="1">Transposase Helix-turn-helix domain-containing protein</fullName>
    </recommendedName>
</protein>
<dbReference type="EMBL" id="CADCTZ010001149">
    <property type="protein sequence ID" value="CAA9381734.1"/>
    <property type="molecule type" value="Genomic_DNA"/>
</dbReference>
<accession>A0A6J4NA21</accession>
<evidence type="ECO:0000259" key="1">
    <source>
        <dbReference type="Pfam" id="PF13613"/>
    </source>
</evidence>
<dbReference type="AlphaFoldDB" id="A0A6J4NA21"/>
<dbReference type="InterPro" id="IPR027805">
    <property type="entry name" value="Transposase_HTH_dom"/>
</dbReference>
<organism evidence="2">
    <name type="scientific">uncultured Microcoleus sp</name>
    <dbReference type="NCBI Taxonomy" id="259945"/>
    <lineage>
        <taxon>Bacteria</taxon>
        <taxon>Bacillati</taxon>
        <taxon>Cyanobacteriota</taxon>
        <taxon>Cyanophyceae</taxon>
        <taxon>Oscillatoriophycideae</taxon>
        <taxon>Oscillatoriales</taxon>
        <taxon>Microcoleaceae</taxon>
        <taxon>Microcoleus</taxon>
        <taxon>environmental samples</taxon>
    </lineage>
</organism>
<evidence type="ECO:0000313" key="2">
    <source>
        <dbReference type="EMBL" id="CAA9381734.1"/>
    </source>
</evidence>
<sequence>MNYEDVRNLKDGDFKRLCGVTKKTFAAMCQVVFKHKQLNSRGRKSNLSIENQVLLTLSFWRQYRTLFHLGRDWNLHESNVSRLVRRTEDILIGSGEFALPGKKRLLESDSLKYTIVDVTESLIERPKKNRSAFTAARKSGTL</sequence>